<keyword evidence="3" id="KW-0378">Hydrolase</keyword>
<dbReference type="Pfam" id="PF12697">
    <property type="entry name" value="Abhydrolase_6"/>
    <property type="match status" value="1"/>
</dbReference>
<dbReference type="Proteomes" id="UP000473525">
    <property type="component" value="Unassembled WGS sequence"/>
</dbReference>
<name>A0A6L6XME9_9ACTN</name>
<evidence type="ECO:0000256" key="1">
    <source>
        <dbReference type="SAM" id="MobiDB-lite"/>
    </source>
</evidence>
<sequence length="257" mass="27335">MHPAPRLPGPPGRDVRAPAALRVLPARVPRGRPRRARELRVSTFVLVHGAFRGGWAWDRVAPLLRAAGHDVHAPTLSSDAASLDRWVEEVLPYADGDDVVLVGHSQGGVVVREVALRRPVRAIVYVDAAVPDPGERAVDLGASPPQLPPRETVIPPRQIEPAGDLDAATAAWMNQRLVPVPLAPSLDPASPGEPDAATTYAFCTDTPPAYPCGTTRGRLDERGTPYAWIDGGHDAPLTRPEAVAQLLLASADLRGTA</sequence>
<dbReference type="EMBL" id="WSEK01000004">
    <property type="protein sequence ID" value="MVQ48451.1"/>
    <property type="molecule type" value="Genomic_DNA"/>
</dbReference>
<gene>
    <name evidence="3" type="ORF">GON03_04615</name>
</gene>
<feature type="domain" description="AB hydrolase-1" evidence="2">
    <location>
        <begin position="44"/>
        <end position="245"/>
    </location>
</feature>
<dbReference type="InterPro" id="IPR045889">
    <property type="entry name" value="MES/HNL"/>
</dbReference>
<reference evidence="3 4" key="1">
    <citation type="submission" date="2019-12" db="EMBL/GenBank/DDBJ databases">
        <authorList>
            <person name="Huq M.A."/>
        </authorList>
    </citation>
    <scope>NUCLEOTIDE SEQUENCE [LARGE SCALE GENOMIC DNA]</scope>
    <source>
        <strain evidence="3 4">MAH-18</strain>
    </source>
</reference>
<evidence type="ECO:0000313" key="3">
    <source>
        <dbReference type="EMBL" id="MVQ48451.1"/>
    </source>
</evidence>
<dbReference type="GO" id="GO:0080032">
    <property type="term" value="F:methyl jasmonate esterase activity"/>
    <property type="evidence" value="ECO:0007669"/>
    <property type="project" value="TreeGrafter"/>
</dbReference>
<dbReference type="Gene3D" id="3.40.50.1820">
    <property type="entry name" value="alpha/beta hydrolase"/>
    <property type="match status" value="1"/>
</dbReference>
<dbReference type="AlphaFoldDB" id="A0A6L6XME9"/>
<dbReference type="PANTHER" id="PTHR10992:SF1086">
    <property type="entry name" value="AB HYDROLASE-1 DOMAIN-CONTAINING PROTEIN"/>
    <property type="match status" value="1"/>
</dbReference>
<proteinExistence type="predicted"/>
<protein>
    <submittedName>
        <fullName evidence="3">Alpha/beta fold hydrolase</fullName>
    </submittedName>
</protein>
<keyword evidence="4" id="KW-1185">Reference proteome</keyword>
<dbReference type="PANTHER" id="PTHR10992">
    <property type="entry name" value="METHYLESTERASE FAMILY MEMBER"/>
    <property type="match status" value="1"/>
</dbReference>
<evidence type="ECO:0000259" key="2">
    <source>
        <dbReference type="Pfam" id="PF12697"/>
    </source>
</evidence>
<feature type="region of interest" description="Disordered" evidence="1">
    <location>
        <begin position="136"/>
        <end position="157"/>
    </location>
</feature>
<dbReference type="InterPro" id="IPR029058">
    <property type="entry name" value="AB_hydrolase_fold"/>
</dbReference>
<dbReference type="SUPFAM" id="SSF53474">
    <property type="entry name" value="alpha/beta-Hydrolases"/>
    <property type="match status" value="1"/>
</dbReference>
<comment type="caution">
    <text evidence="3">The sequence shown here is derived from an EMBL/GenBank/DDBJ whole genome shotgun (WGS) entry which is preliminary data.</text>
</comment>
<dbReference type="InterPro" id="IPR000073">
    <property type="entry name" value="AB_hydrolase_1"/>
</dbReference>
<accession>A0A6L6XME9</accession>
<dbReference type="GO" id="GO:0080030">
    <property type="term" value="F:methyl indole-3-acetate esterase activity"/>
    <property type="evidence" value="ECO:0007669"/>
    <property type="project" value="TreeGrafter"/>
</dbReference>
<evidence type="ECO:0000313" key="4">
    <source>
        <dbReference type="Proteomes" id="UP000473525"/>
    </source>
</evidence>
<organism evidence="3 4">
    <name type="scientific">Nocardioides agri</name>
    <dbReference type="NCBI Taxonomy" id="2682843"/>
    <lineage>
        <taxon>Bacteria</taxon>
        <taxon>Bacillati</taxon>
        <taxon>Actinomycetota</taxon>
        <taxon>Actinomycetes</taxon>
        <taxon>Propionibacteriales</taxon>
        <taxon>Nocardioidaceae</taxon>
        <taxon>Nocardioides</taxon>
    </lineage>
</organism>